<accession>A0A246GET0</accession>
<evidence type="ECO:0000313" key="5">
    <source>
        <dbReference type="Proteomes" id="UP001621813"/>
    </source>
</evidence>
<dbReference type="EMBL" id="MTCZ01000318">
    <property type="protein sequence ID" value="OWP82644.1"/>
    <property type="molecule type" value="Genomic_DNA"/>
</dbReference>
<dbReference type="Proteomes" id="UP000197768">
    <property type="component" value="Unassembled WGS sequence"/>
</dbReference>
<keyword evidence="1" id="KW-1133">Transmembrane helix</keyword>
<keyword evidence="1" id="KW-0812">Transmembrane</keyword>
<organism evidence="3 4">
    <name type="scientific">Flavobacterium davisii</name>
    <dbReference type="NCBI Taxonomy" id="2906077"/>
    <lineage>
        <taxon>Bacteria</taxon>
        <taxon>Pseudomonadati</taxon>
        <taxon>Bacteroidota</taxon>
        <taxon>Flavobacteriia</taxon>
        <taxon>Flavobacteriales</taxon>
        <taxon>Flavobacteriaceae</taxon>
        <taxon>Flavobacterium</taxon>
    </lineage>
</organism>
<feature type="transmembrane region" description="Helical" evidence="1">
    <location>
        <begin position="100"/>
        <end position="117"/>
    </location>
</feature>
<feature type="transmembrane region" description="Helical" evidence="1">
    <location>
        <begin position="46"/>
        <end position="64"/>
    </location>
</feature>
<proteinExistence type="predicted"/>
<keyword evidence="5" id="KW-1185">Reference proteome</keyword>
<reference evidence="3 4" key="1">
    <citation type="journal article" date="2017" name="Infect. Genet. Evol.">
        <title>Comparative genome analysis of fish pathogen Flavobacterium columnare reveals extensive sequence diversity within the species.</title>
        <authorList>
            <person name="Kayansamruaj P."/>
            <person name="Dong H.T."/>
            <person name="Hirono I."/>
            <person name="Kondo H."/>
            <person name="Senapin S."/>
            <person name="Rodkhum C."/>
        </authorList>
    </citation>
    <scope>NUCLEOTIDE SEQUENCE [LARGE SCALE GENOMIC DNA]</scope>
    <source>
        <strain evidence="3 4">1215</strain>
    </source>
</reference>
<reference evidence="2 5" key="2">
    <citation type="submission" date="2024-02" db="EMBL/GenBank/DDBJ databases">
        <title>Comparative Genomic Analysis of Flavobacterium Species Causing Columnaris Disease of Freshwater Fish in Thailand: Insights into Virulence and Resistance Mechanisms.</title>
        <authorList>
            <person name="Nguyen D."/>
            <person name="Chokmangmeepisarn P."/>
            <person name="Khianchaikhan K."/>
            <person name="Morishita M."/>
            <person name="Bunnoy A."/>
            <person name="Rodkhum C."/>
        </authorList>
    </citation>
    <scope>NUCLEOTIDE SEQUENCE [LARGE SCALE GENOMIC DNA]</scope>
    <source>
        <strain evidence="2 5">KCRT2007</strain>
    </source>
</reference>
<keyword evidence="1" id="KW-0472">Membrane</keyword>
<dbReference type="Proteomes" id="UP001621813">
    <property type="component" value="Unassembled WGS sequence"/>
</dbReference>
<evidence type="ECO:0000313" key="2">
    <source>
        <dbReference type="EMBL" id="MFK7048759.1"/>
    </source>
</evidence>
<protein>
    <submittedName>
        <fullName evidence="3">Uncharacterized protein</fullName>
    </submittedName>
</protein>
<sequence length="143" mass="16542">MKKRIIASVLVLLSAMFPFVDNLINYFGCDNFAIDFAQKFGHQNFYNFLYCIGAATTPILLTIASRLKAYFSSYIVLIFAYSTDFFWLFSSHKSSFDFSYMYGGLFTIGFVIASIFFSKNLQKEISRNKLIELLLNEKFKVNE</sequence>
<dbReference type="AlphaFoldDB" id="A0A246GET0"/>
<dbReference type="RefSeq" id="WP_088395091.1">
    <property type="nucleotide sequence ID" value="NZ_JAZGZR010000004.1"/>
</dbReference>
<evidence type="ECO:0000256" key="1">
    <source>
        <dbReference type="SAM" id="Phobius"/>
    </source>
</evidence>
<comment type="caution">
    <text evidence="3">The sequence shown here is derived from an EMBL/GenBank/DDBJ whole genome shotgun (WGS) entry which is preliminary data.</text>
</comment>
<evidence type="ECO:0000313" key="4">
    <source>
        <dbReference type="Proteomes" id="UP000197768"/>
    </source>
</evidence>
<dbReference type="EMBL" id="JAZGZR010000004">
    <property type="protein sequence ID" value="MFK7048759.1"/>
    <property type="molecule type" value="Genomic_DNA"/>
</dbReference>
<evidence type="ECO:0000313" key="3">
    <source>
        <dbReference type="EMBL" id="OWP82644.1"/>
    </source>
</evidence>
<feature type="transmembrane region" description="Helical" evidence="1">
    <location>
        <begin position="71"/>
        <end position="88"/>
    </location>
</feature>
<gene>
    <name evidence="3" type="ORF">BWK59_14775</name>
    <name evidence="2" type="ORF">V3Q77_02540</name>
</gene>
<name>A0A246GET0_9FLAO</name>